<organism evidence="2 3">
    <name type="scientific">Caminibacter mediatlanticus TB-2</name>
    <dbReference type="NCBI Taxonomy" id="391592"/>
    <lineage>
        <taxon>Bacteria</taxon>
        <taxon>Pseudomonadati</taxon>
        <taxon>Campylobacterota</taxon>
        <taxon>Epsilonproteobacteria</taxon>
        <taxon>Nautiliales</taxon>
        <taxon>Nautiliaceae</taxon>
        <taxon>Caminibacter</taxon>
    </lineage>
</organism>
<comment type="caution">
    <text evidence="2">The sequence shown here is derived from an EMBL/GenBank/DDBJ whole genome shotgun (WGS) entry which is preliminary data.</text>
</comment>
<feature type="transmembrane region" description="Helical" evidence="1">
    <location>
        <begin position="41"/>
        <end position="61"/>
    </location>
</feature>
<gene>
    <name evidence="2" type="ORF">CMTB2_05232</name>
</gene>
<evidence type="ECO:0000256" key="1">
    <source>
        <dbReference type="SAM" id="Phobius"/>
    </source>
</evidence>
<evidence type="ECO:0000313" key="3">
    <source>
        <dbReference type="Proteomes" id="UP000003288"/>
    </source>
</evidence>
<dbReference type="EMBL" id="ABCJ01000004">
    <property type="protein sequence ID" value="EDM23661.1"/>
    <property type="molecule type" value="Genomic_DNA"/>
</dbReference>
<keyword evidence="1" id="KW-0812">Transmembrane</keyword>
<name>A0AAI9F2J8_9BACT</name>
<protein>
    <recommendedName>
        <fullName evidence="4">LapA family protein</fullName>
    </recommendedName>
</protein>
<evidence type="ECO:0008006" key="4">
    <source>
        <dbReference type="Google" id="ProtNLM"/>
    </source>
</evidence>
<reference evidence="2 3" key="1">
    <citation type="journal article" date="2011" name="Stand. Genomic Sci.">
        <title>Draft genome sequence of Caminibacter mediatlanticus strain TB-2, an epsilonproteobacterium isolated from a deep-sea hydrothermal vent.</title>
        <authorList>
            <person name="Giovannelli D."/>
            <person name="Ferriera S."/>
            <person name="Johnson J."/>
            <person name="Kravitz S."/>
            <person name="Perez-Rodriguez I."/>
            <person name="Ricci J."/>
            <person name="O'Brien C."/>
            <person name="Voordeckers J.W."/>
            <person name="Bini E."/>
            <person name="Vetriani C."/>
        </authorList>
    </citation>
    <scope>NUCLEOTIDE SEQUENCE [LARGE SCALE GENOMIC DNA]</scope>
    <source>
        <strain evidence="2 3">TB-2</strain>
    </source>
</reference>
<evidence type="ECO:0000313" key="2">
    <source>
        <dbReference type="EMBL" id="EDM23661.1"/>
    </source>
</evidence>
<accession>A0AAI9F2J8</accession>
<dbReference type="AlphaFoldDB" id="A0AAI9F2J8"/>
<dbReference type="RefSeq" id="WP_007474575.1">
    <property type="nucleotide sequence ID" value="NZ_ABCJ01000004.1"/>
</dbReference>
<sequence>MKKYFIISLIFISLVALLVYTQDNSFTTFNIFGINLTLPNAVWIALFLGLFCIFSIIYFFVVNLKNTFYQKNVNKDIKTIIENIKNKILYINNTKKTKILNEINNFATHNIEGLNIVPKESKNFEFLIDIQKLKNGEVIEIGKYKLDENNPWFILNIKNRLKKEPNYAQEVLKKFKNKELKKEAFYIFAKTATIKEILKYDYDINLDILLSHINDKDLELLVNKAKLTPKEEIEFARKLYMTRTPDEELSLVDKMPYAKSYLALKYEHLDLAKDTIEANEIKFFEFFLKLRLAGIKADIDEYIDSKI</sequence>
<keyword evidence="1" id="KW-0472">Membrane</keyword>
<keyword evidence="1" id="KW-1133">Transmembrane helix</keyword>
<dbReference type="Proteomes" id="UP000003288">
    <property type="component" value="Unassembled WGS sequence"/>
</dbReference>
<proteinExistence type="predicted"/>